<comment type="caution">
    <text evidence="5">The sequence shown here is derived from an EMBL/GenBank/DDBJ whole genome shotgun (WGS) entry which is preliminary data.</text>
</comment>
<dbReference type="InterPro" id="IPR056493">
    <property type="entry name" value="HVO_0513_N"/>
</dbReference>
<dbReference type="OrthoDB" id="27447at2157"/>
<evidence type="ECO:0000313" key="5">
    <source>
        <dbReference type="EMBL" id="THE66779.1"/>
    </source>
</evidence>
<evidence type="ECO:0000259" key="3">
    <source>
        <dbReference type="Pfam" id="PF04967"/>
    </source>
</evidence>
<dbReference type="EMBL" id="RBZW01000003">
    <property type="protein sequence ID" value="THE66779.1"/>
    <property type="molecule type" value="Genomic_DNA"/>
</dbReference>
<feature type="domain" description="HVO-0513-like N-terminal" evidence="4">
    <location>
        <begin position="16"/>
        <end position="152"/>
    </location>
</feature>
<dbReference type="Pfam" id="PF24278">
    <property type="entry name" value="HVO_0513_N"/>
    <property type="match status" value="1"/>
</dbReference>
<feature type="domain" description="HTH bat-type" evidence="3">
    <location>
        <begin position="163"/>
        <end position="214"/>
    </location>
</feature>
<dbReference type="Pfam" id="PF04967">
    <property type="entry name" value="HTH_10"/>
    <property type="match status" value="1"/>
</dbReference>
<dbReference type="AlphaFoldDB" id="A0A4S3TQU0"/>
<evidence type="ECO:0000256" key="1">
    <source>
        <dbReference type="ARBA" id="ARBA00023015"/>
    </source>
</evidence>
<gene>
    <name evidence="5" type="ORF">D8Y22_01270</name>
</gene>
<evidence type="ECO:0000313" key="6">
    <source>
        <dbReference type="Proteomes" id="UP000318864"/>
    </source>
</evidence>
<keyword evidence="6" id="KW-1185">Reference proteome</keyword>
<dbReference type="PANTHER" id="PTHR34236:SF1">
    <property type="entry name" value="DIMETHYL SULFOXIDE REDUCTASE TRANSCRIPTIONAL ACTIVATOR"/>
    <property type="match status" value="1"/>
</dbReference>
<keyword evidence="2" id="KW-0804">Transcription</keyword>
<dbReference type="PANTHER" id="PTHR34236">
    <property type="entry name" value="DIMETHYL SULFOXIDE REDUCTASE TRANSCRIPTIONAL ACTIVATOR"/>
    <property type="match status" value="1"/>
</dbReference>
<dbReference type="RefSeq" id="WP_141462735.1">
    <property type="nucleotide sequence ID" value="NZ_RBZW01000003.1"/>
</dbReference>
<organism evidence="5 6">
    <name type="scientific">Salinadaptatus halalkaliphilus</name>
    <dbReference type="NCBI Taxonomy" id="2419781"/>
    <lineage>
        <taxon>Archaea</taxon>
        <taxon>Methanobacteriati</taxon>
        <taxon>Methanobacteriota</taxon>
        <taxon>Stenosarchaea group</taxon>
        <taxon>Halobacteria</taxon>
        <taxon>Halobacteriales</taxon>
        <taxon>Natrialbaceae</taxon>
        <taxon>Salinadaptatus</taxon>
    </lineage>
</organism>
<evidence type="ECO:0000259" key="4">
    <source>
        <dbReference type="Pfam" id="PF24278"/>
    </source>
</evidence>
<dbReference type="Proteomes" id="UP000318864">
    <property type="component" value="Unassembled WGS sequence"/>
</dbReference>
<proteinExistence type="predicted"/>
<dbReference type="InterPro" id="IPR007050">
    <property type="entry name" value="HTH_bacterioopsin"/>
</dbReference>
<reference evidence="5 6" key="1">
    <citation type="submission" date="2018-10" db="EMBL/GenBank/DDBJ databases">
        <title>Natronolimnobius sp. XQ-INN 246 isolated from Inner Mongolia Autonomous Region of China.</title>
        <authorList>
            <person name="Xue Q."/>
        </authorList>
    </citation>
    <scope>NUCLEOTIDE SEQUENCE [LARGE SCALE GENOMIC DNA]</scope>
    <source>
        <strain evidence="5 6">XQ-INN 246</strain>
    </source>
</reference>
<sequence>MKFLEISFRKPDRWLHPMQAFIRDTDVVEYEELLTWNLLPGQPVEYELFYVEASDRDRYRSAIETVESVRWYDLTPIDDTSFYVYVCQETREEDRQFRRAFEALELVVLPPIGFDRTGTMRMTIVGEGTNLQQLVENVPTDVDTAIQEIGEFDRRHRRVTGSLTDRQLEALTVGLECGYYELPRSGSIEDVADALGCASSTASNHLRKAEAAIVQRLVG</sequence>
<name>A0A4S3TQU0_9EURY</name>
<accession>A0A4S3TQU0</accession>
<keyword evidence="1" id="KW-0805">Transcription regulation</keyword>
<evidence type="ECO:0000256" key="2">
    <source>
        <dbReference type="ARBA" id="ARBA00023163"/>
    </source>
</evidence>
<protein>
    <submittedName>
        <fullName evidence="5">Bacterio-opsin activator</fullName>
    </submittedName>
</protein>